<dbReference type="PRINTS" id="PR00098">
    <property type="entry name" value="CPSASE"/>
</dbReference>
<dbReference type="HOGENOM" id="CLU_642601_0_0_1"/>
<feature type="domain" description="Carbamoyl phosphate synthase ATP-binding" evidence="8">
    <location>
        <begin position="144"/>
        <end position="184"/>
    </location>
</feature>
<dbReference type="GO" id="GO:0005737">
    <property type="term" value="C:cytoplasm"/>
    <property type="evidence" value="ECO:0007669"/>
    <property type="project" value="TreeGrafter"/>
</dbReference>
<dbReference type="Pfam" id="PF02786">
    <property type="entry name" value="CPSase_L_D2"/>
    <property type="match status" value="1"/>
</dbReference>
<evidence type="ECO:0000256" key="1">
    <source>
        <dbReference type="ARBA" id="ARBA00022598"/>
    </source>
</evidence>
<dbReference type="InParanoid" id="A0A067PVG0"/>
<feature type="domain" description="Carbamoyl phosphate synthase preATP-grasp" evidence="9">
    <location>
        <begin position="309"/>
        <end position="398"/>
    </location>
</feature>
<keyword evidence="2" id="KW-0547">Nucleotide-binding</keyword>
<comment type="subunit">
    <text evidence="4">Heterodimer composed of 2 chains; the small (or glutamine) chain promotes the hydrolysis of glutamine to ammonia, which is used by the large (or ammonia) chain to synthesize carbamoyl phosphate.</text>
</comment>
<evidence type="ECO:0000256" key="3">
    <source>
        <dbReference type="ARBA" id="ARBA00022840"/>
    </source>
</evidence>
<proteinExistence type="predicted"/>
<name>A0A067PVG0_9AGAM</name>
<dbReference type="InterPro" id="IPR058047">
    <property type="entry name" value="CPSase_preATP-grasp"/>
</dbReference>
<dbReference type="GO" id="GO:0004088">
    <property type="term" value="F:carbamoyl-phosphate synthase (glutamine-hydrolyzing) activity"/>
    <property type="evidence" value="ECO:0007669"/>
    <property type="project" value="TreeGrafter"/>
</dbReference>
<evidence type="ECO:0000313" key="11">
    <source>
        <dbReference type="Proteomes" id="UP000027265"/>
    </source>
</evidence>
<dbReference type="Gene3D" id="3.30.470.20">
    <property type="entry name" value="ATP-grasp fold, B domain"/>
    <property type="match status" value="1"/>
</dbReference>
<dbReference type="Gene3D" id="3.40.50.20">
    <property type="match status" value="1"/>
</dbReference>
<keyword evidence="11" id="KW-1185">Reference proteome</keyword>
<dbReference type="EMBL" id="KL197726">
    <property type="protein sequence ID" value="KDQ55267.1"/>
    <property type="molecule type" value="Genomic_DNA"/>
</dbReference>
<accession>A0A067PVG0</accession>
<dbReference type="SUPFAM" id="SSF56059">
    <property type="entry name" value="Glutathione synthetase ATP-binding domain-like"/>
    <property type="match status" value="1"/>
</dbReference>
<evidence type="ECO:0000256" key="6">
    <source>
        <dbReference type="ARBA" id="ARBA00044318"/>
    </source>
</evidence>
<dbReference type="FunFam" id="3.40.50.20:FF:000002">
    <property type="entry name" value="Carbamoyl-phosphate synthase large chain"/>
    <property type="match status" value="1"/>
</dbReference>
<dbReference type="InterPro" id="IPR005483">
    <property type="entry name" value="CPSase_dom"/>
</dbReference>
<dbReference type="GO" id="GO:0005524">
    <property type="term" value="F:ATP binding"/>
    <property type="evidence" value="ECO:0007669"/>
    <property type="project" value="UniProtKB-KW"/>
</dbReference>
<evidence type="ECO:0000313" key="10">
    <source>
        <dbReference type="EMBL" id="KDQ55267.1"/>
    </source>
</evidence>
<dbReference type="OrthoDB" id="3019553at2759"/>
<evidence type="ECO:0000256" key="4">
    <source>
        <dbReference type="ARBA" id="ARBA00044031"/>
    </source>
</evidence>
<evidence type="ECO:0000256" key="5">
    <source>
        <dbReference type="ARBA" id="ARBA00044249"/>
    </source>
</evidence>
<dbReference type="Pfam" id="PF25596">
    <property type="entry name" value="CPSase_L_D1"/>
    <property type="match status" value="1"/>
</dbReference>
<evidence type="ECO:0000256" key="7">
    <source>
        <dbReference type="ARBA" id="ARBA00044334"/>
    </source>
</evidence>
<dbReference type="PANTHER" id="PTHR11405:SF53">
    <property type="entry name" value="CARBAMOYL-PHOSPHATE SYNTHASE [AMMONIA], MITOCHONDRIAL"/>
    <property type="match status" value="1"/>
</dbReference>
<keyword evidence="1" id="KW-0436">Ligase</keyword>
<keyword evidence="3" id="KW-0067">ATP-binding</keyword>
<dbReference type="Proteomes" id="UP000027265">
    <property type="component" value="Unassembled WGS sequence"/>
</dbReference>
<dbReference type="PANTHER" id="PTHR11405">
    <property type="entry name" value="CARBAMOYLTRANSFERASE FAMILY MEMBER"/>
    <property type="match status" value="1"/>
</dbReference>
<reference evidence="11" key="1">
    <citation type="journal article" date="2014" name="Proc. Natl. Acad. Sci. U.S.A.">
        <title>Extensive sampling of basidiomycete genomes demonstrates inadequacy of the white-rot/brown-rot paradigm for wood decay fungi.</title>
        <authorList>
            <person name="Riley R."/>
            <person name="Salamov A.A."/>
            <person name="Brown D.W."/>
            <person name="Nagy L.G."/>
            <person name="Floudas D."/>
            <person name="Held B.W."/>
            <person name="Levasseur A."/>
            <person name="Lombard V."/>
            <person name="Morin E."/>
            <person name="Otillar R."/>
            <person name="Lindquist E.A."/>
            <person name="Sun H."/>
            <person name="LaButti K.M."/>
            <person name="Schmutz J."/>
            <person name="Jabbour D."/>
            <person name="Luo H."/>
            <person name="Baker S.E."/>
            <person name="Pisabarro A.G."/>
            <person name="Walton J.D."/>
            <person name="Blanchette R.A."/>
            <person name="Henrissat B."/>
            <person name="Martin F."/>
            <person name="Cullen D."/>
            <person name="Hibbett D.S."/>
            <person name="Grigoriev I.V."/>
        </authorList>
    </citation>
    <scope>NUCLEOTIDE SEQUENCE [LARGE SCALE GENOMIC DNA]</scope>
    <source>
        <strain evidence="11">MUCL 33604</strain>
    </source>
</reference>
<dbReference type="InterPro" id="IPR005479">
    <property type="entry name" value="CPAse_ATP-bd"/>
</dbReference>
<dbReference type="InterPro" id="IPR016185">
    <property type="entry name" value="PreATP-grasp_dom_sf"/>
</dbReference>
<dbReference type="AlphaFoldDB" id="A0A067PVG0"/>
<organism evidence="10 11">
    <name type="scientific">Jaapia argillacea MUCL 33604</name>
    <dbReference type="NCBI Taxonomy" id="933084"/>
    <lineage>
        <taxon>Eukaryota</taxon>
        <taxon>Fungi</taxon>
        <taxon>Dikarya</taxon>
        <taxon>Basidiomycota</taxon>
        <taxon>Agaricomycotina</taxon>
        <taxon>Agaricomycetes</taxon>
        <taxon>Agaricomycetidae</taxon>
        <taxon>Jaapiales</taxon>
        <taxon>Jaapiaceae</taxon>
        <taxon>Jaapia</taxon>
    </lineage>
</organism>
<evidence type="ECO:0000259" key="8">
    <source>
        <dbReference type="Pfam" id="PF02786"/>
    </source>
</evidence>
<evidence type="ECO:0000256" key="2">
    <source>
        <dbReference type="ARBA" id="ARBA00022741"/>
    </source>
</evidence>
<evidence type="ECO:0000259" key="9">
    <source>
        <dbReference type="Pfam" id="PF25596"/>
    </source>
</evidence>
<dbReference type="SUPFAM" id="SSF52440">
    <property type="entry name" value="PreATP-grasp domain"/>
    <property type="match status" value="1"/>
</dbReference>
<sequence length="427" mass="48464">MWVWWGFWRIWSLGRWEKDVLDEELGDTRRSFGRPKVKQVLAAHPQRLQVELFILINNLSSELLAYMLTVYSRRSLQTIDYAARGTEEPQGERDGARRTTILTLPPNLSPTLHLPLYQRFDSQVFPIHNLNAPSPLDLRSAAIKKEYCVIKVNAWLSCSSTLTSKATSYPLAYTASKIPLGPTLLDLPNAITKTTTRCIEPRSDYIVTNVPKCHVTKLSSQVDRNISSSMKNVGELMVIGRTWEESLQKAVRMVDPKYNGFEIGGIDKWYFYKLDNIVQIVISSTALALSTNYLYVTYNATTHDVGFNKHGTMVLGSGVYRIGTSVELDWCVVTCARELTQMGRKTVIINYNPETVVTDFDEVDRLYFEELGFERVMDVYEMEGAEGVVVSVGGQSLHSLSPLFSKMMCGDRVITAEYCVEVEECWR</sequence>
<dbReference type="STRING" id="933084.A0A067PVG0"/>
<protein>
    <recommendedName>
        <fullName evidence="6">Ammonium-dependent carbamoyl phosphate synthetase</fullName>
    </recommendedName>
    <alternativeName>
        <fullName evidence="5">Arginine-specific carbamoyl phosphate synthetase, ammonia chain</fullName>
    </alternativeName>
    <alternativeName>
        <fullName evidence="7">Glutamine-dependent carbamoyl phosphate synthetase</fullName>
    </alternativeName>
</protein>
<gene>
    <name evidence="10" type="ORF">JAAARDRAFT_196114</name>
</gene>